<protein>
    <submittedName>
        <fullName evidence="1">Uncharacterized protein</fullName>
    </submittedName>
</protein>
<accession>A0A8R7UJI5</accession>
<reference evidence="1" key="3">
    <citation type="submission" date="2022-06" db="UniProtKB">
        <authorList>
            <consortium name="EnsemblPlants"/>
        </authorList>
    </citation>
    <scope>IDENTIFICATION</scope>
</reference>
<dbReference type="Gramene" id="TuG1812G0500003047.01.T01">
    <property type="protein sequence ID" value="TuG1812G0500003047.01.T01.cds257200"/>
    <property type="gene ID" value="TuG1812G0500003047.01"/>
</dbReference>
<evidence type="ECO:0000313" key="2">
    <source>
        <dbReference type="Proteomes" id="UP000015106"/>
    </source>
</evidence>
<keyword evidence="2" id="KW-1185">Reference proteome</keyword>
<reference evidence="1" key="2">
    <citation type="submission" date="2018-03" db="EMBL/GenBank/DDBJ databases">
        <title>The Triticum urartu genome reveals the dynamic nature of wheat genome evolution.</title>
        <authorList>
            <person name="Ling H."/>
            <person name="Ma B."/>
            <person name="Shi X."/>
            <person name="Liu H."/>
            <person name="Dong L."/>
            <person name="Sun H."/>
            <person name="Cao Y."/>
            <person name="Gao Q."/>
            <person name="Zheng S."/>
            <person name="Li Y."/>
            <person name="Yu Y."/>
            <person name="Du H."/>
            <person name="Qi M."/>
            <person name="Li Y."/>
            <person name="Yu H."/>
            <person name="Cui Y."/>
            <person name="Wang N."/>
            <person name="Chen C."/>
            <person name="Wu H."/>
            <person name="Zhao Y."/>
            <person name="Zhang J."/>
            <person name="Li Y."/>
            <person name="Zhou W."/>
            <person name="Zhang B."/>
            <person name="Hu W."/>
            <person name="Eijk M."/>
            <person name="Tang J."/>
            <person name="Witsenboer H."/>
            <person name="Zhao S."/>
            <person name="Li Z."/>
            <person name="Zhang A."/>
            <person name="Wang D."/>
            <person name="Liang C."/>
        </authorList>
    </citation>
    <scope>NUCLEOTIDE SEQUENCE [LARGE SCALE GENOMIC DNA]</scope>
    <source>
        <strain evidence="1">cv. G1812</strain>
    </source>
</reference>
<evidence type="ECO:0000313" key="1">
    <source>
        <dbReference type="EnsemblPlants" id="TuG1812G0500003047.01.T01.cds257200"/>
    </source>
</evidence>
<reference evidence="2" key="1">
    <citation type="journal article" date="2013" name="Nature">
        <title>Draft genome of the wheat A-genome progenitor Triticum urartu.</title>
        <authorList>
            <person name="Ling H.Q."/>
            <person name="Zhao S."/>
            <person name="Liu D."/>
            <person name="Wang J."/>
            <person name="Sun H."/>
            <person name="Zhang C."/>
            <person name="Fan H."/>
            <person name="Li D."/>
            <person name="Dong L."/>
            <person name="Tao Y."/>
            <person name="Gao C."/>
            <person name="Wu H."/>
            <person name="Li Y."/>
            <person name="Cui Y."/>
            <person name="Guo X."/>
            <person name="Zheng S."/>
            <person name="Wang B."/>
            <person name="Yu K."/>
            <person name="Liang Q."/>
            <person name="Yang W."/>
            <person name="Lou X."/>
            <person name="Chen J."/>
            <person name="Feng M."/>
            <person name="Jian J."/>
            <person name="Zhang X."/>
            <person name="Luo G."/>
            <person name="Jiang Y."/>
            <person name="Liu J."/>
            <person name="Wang Z."/>
            <person name="Sha Y."/>
            <person name="Zhang B."/>
            <person name="Wu H."/>
            <person name="Tang D."/>
            <person name="Shen Q."/>
            <person name="Xue P."/>
            <person name="Zou S."/>
            <person name="Wang X."/>
            <person name="Liu X."/>
            <person name="Wang F."/>
            <person name="Yang Y."/>
            <person name="An X."/>
            <person name="Dong Z."/>
            <person name="Zhang K."/>
            <person name="Zhang X."/>
            <person name="Luo M.C."/>
            <person name="Dvorak J."/>
            <person name="Tong Y."/>
            <person name="Wang J."/>
            <person name="Yang H."/>
            <person name="Li Z."/>
            <person name="Wang D."/>
            <person name="Zhang A."/>
            <person name="Wang J."/>
        </authorList>
    </citation>
    <scope>NUCLEOTIDE SEQUENCE</scope>
    <source>
        <strain evidence="2">cv. G1812</strain>
    </source>
</reference>
<dbReference type="Proteomes" id="UP000015106">
    <property type="component" value="Chromosome 5"/>
</dbReference>
<sequence>MGYIVISLEPEERRYKGQIQISDRASKILETSTVVPYLKWPAKSDNIGTMP</sequence>
<organism evidence="1 2">
    <name type="scientific">Triticum urartu</name>
    <name type="common">Red wild einkorn</name>
    <name type="synonym">Crithodium urartu</name>
    <dbReference type="NCBI Taxonomy" id="4572"/>
    <lineage>
        <taxon>Eukaryota</taxon>
        <taxon>Viridiplantae</taxon>
        <taxon>Streptophyta</taxon>
        <taxon>Embryophyta</taxon>
        <taxon>Tracheophyta</taxon>
        <taxon>Spermatophyta</taxon>
        <taxon>Magnoliopsida</taxon>
        <taxon>Liliopsida</taxon>
        <taxon>Poales</taxon>
        <taxon>Poaceae</taxon>
        <taxon>BOP clade</taxon>
        <taxon>Pooideae</taxon>
        <taxon>Triticodae</taxon>
        <taxon>Triticeae</taxon>
        <taxon>Triticinae</taxon>
        <taxon>Triticum</taxon>
    </lineage>
</organism>
<name>A0A8R7UJI5_TRIUA</name>
<proteinExistence type="predicted"/>
<dbReference type="EnsemblPlants" id="TuG1812G0500003047.01.T01">
    <property type="protein sequence ID" value="TuG1812G0500003047.01.T01.cds257200"/>
    <property type="gene ID" value="TuG1812G0500003047.01"/>
</dbReference>
<dbReference type="AlphaFoldDB" id="A0A8R7UJI5"/>